<feature type="compositionally biased region" description="Low complexity" evidence="1">
    <location>
        <begin position="256"/>
        <end position="269"/>
    </location>
</feature>
<accession>A0ABW0VFK0</accession>
<dbReference type="EMBL" id="JBHSOC010000050">
    <property type="protein sequence ID" value="MFC5644602.1"/>
    <property type="molecule type" value="Genomic_DNA"/>
</dbReference>
<evidence type="ECO:0000313" key="2">
    <source>
        <dbReference type="EMBL" id="MFC5644602.1"/>
    </source>
</evidence>
<name>A0ABW0VFK0_9ACTN</name>
<sequence>MKVIESEAGRDEDRALRLARMLEATHPQTRARSEVTALLSVLEELAPLLPDGGLPAGVVTQVSDMALLPALTAGVSAALPYAHTGVVGMPALGLSAWAGFGQDIRRTLLADSPGRQWAEVVSALIPACDVVIAAPPPDGTLTPHLAQRLAARLRRHRCALVSPTPWPGAALVLEVTGPSGRLGLGAGRGCPAAVNRGGLPGHIPVRAGSWSRQRGSDAAPHPDTPGDNTRTSRAVWIQIPAGRTEAVRKAQPALPPRSARPGPGKAPGRPSTPPTESKGGPLVCALTDTHSTCQIDGALPRHQPNVR</sequence>
<feature type="region of interest" description="Disordered" evidence="1">
    <location>
        <begin position="195"/>
        <end position="284"/>
    </location>
</feature>
<proteinExistence type="predicted"/>
<evidence type="ECO:0000313" key="3">
    <source>
        <dbReference type="Proteomes" id="UP001596066"/>
    </source>
</evidence>
<reference evidence="3" key="1">
    <citation type="journal article" date="2019" name="Int. J. Syst. Evol. Microbiol.">
        <title>The Global Catalogue of Microorganisms (GCM) 10K type strain sequencing project: providing services to taxonomists for standard genome sequencing and annotation.</title>
        <authorList>
            <consortium name="The Broad Institute Genomics Platform"/>
            <consortium name="The Broad Institute Genome Sequencing Center for Infectious Disease"/>
            <person name="Wu L."/>
            <person name="Ma J."/>
        </authorList>
    </citation>
    <scope>NUCLEOTIDE SEQUENCE [LARGE SCALE GENOMIC DNA]</scope>
    <source>
        <strain evidence="3">CGMCC 4.1622</strain>
    </source>
</reference>
<keyword evidence="3" id="KW-1185">Reference proteome</keyword>
<protein>
    <submittedName>
        <fullName evidence="2">Uncharacterized protein</fullName>
    </submittedName>
</protein>
<dbReference type="Proteomes" id="UP001596066">
    <property type="component" value="Unassembled WGS sequence"/>
</dbReference>
<comment type="caution">
    <text evidence="2">The sequence shown here is derived from an EMBL/GenBank/DDBJ whole genome shotgun (WGS) entry which is preliminary data.</text>
</comment>
<dbReference type="RefSeq" id="WP_346148149.1">
    <property type="nucleotide sequence ID" value="NZ_BAAAUA010000044.1"/>
</dbReference>
<gene>
    <name evidence="2" type="ORF">ACFPZF_24965</name>
</gene>
<organism evidence="2 3">
    <name type="scientific">Kitasatospora cinereorecta</name>
    <dbReference type="NCBI Taxonomy" id="285560"/>
    <lineage>
        <taxon>Bacteria</taxon>
        <taxon>Bacillati</taxon>
        <taxon>Actinomycetota</taxon>
        <taxon>Actinomycetes</taxon>
        <taxon>Kitasatosporales</taxon>
        <taxon>Streptomycetaceae</taxon>
        <taxon>Kitasatospora</taxon>
    </lineage>
</organism>
<evidence type="ECO:0000256" key="1">
    <source>
        <dbReference type="SAM" id="MobiDB-lite"/>
    </source>
</evidence>